<protein>
    <submittedName>
        <fullName evidence="2">Uncharacterized protein</fullName>
    </submittedName>
</protein>
<sequence length="255" mass="29226">MKKKNANTLIIIVVIALLIAGFGYFGYYIKKKMFNTDYIGCYEKIGKLEKAYHNQNTNPKGDMTLLKTLVEKYAPKAKIEDETASSLKVRDYCDYKGVVTFIFNGQDVMGRCAKHEDKYLKHQDHGVRAYHHAIYLTTTFDEDTKLDPSSLQQAFFYYEDGRKYGSYPQVKIGASRYALVPYYDIKTRQVTIMGVKNLNPFTANGLHLRKITAADAIYLPGKKAFALGHYQMNKKITVSDDLHKAKDYIFPDDDD</sequence>
<evidence type="ECO:0000313" key="2">
    <source>
        <dbReference type="EMBL" id="BBH27010.1"/>
    </source>
</evidence>
<accession>A0A3G9J7H3</accession>
<keyword evidence="3" id="KW-1185">Reference proteome</keyword>
<evidence type="ECO:0000256" key="1">
    <source>
        <dbReference type="SAM" id="Phobius"/>
    </source>
</evidence>
<dbReference type="Proteomes" id="UP000268059">
    <property type="component" value="Chromosome"/>
</dbReference>
<gene>
    <name evidence="2" type="ORF">SG0102_19440</name>
</gene>
<proteinExistence type="predicted"/>
<dbReference type="KEGG" id="ebm:SG0102_19440"/>
<keyword evidence="1" id="KW-0812">Transmembrane</keyword>
<feature type="transmembrane region" description="Helical" evidence="1">
    <location>
        <begin position="6"/>
        <end position="29"/>
    </location>
</feature>
<dbReference type="EMBL" id="AP019309">
    <property type="protein sequence ID" value="BBH27010.1"/>
    <property type="molecule type" value="Genomic_DNA"/>
</dbReference>
<evidence type="ECO:0000313" key="3">
    <source>
        <dbReference type="Proteomes" id="UP000268059"/>
    </source>
</evidence>
<name>A0A3G9J7H3_9FIRM</name>
<keyword evidence="1" id="KW-1133">Transmembrane helix</keyword>
<dbReference type="InParanoid" id="A0A3G9J7H3"/>
<organism evidence="2 3">
    <name type="scientific">Intestinibaculum porci</name>
    <dbReference type="NCBI Taxonomy" id="2487118"/>
    <lineage>
        <taxon>Bacteria</taxon>
        <taxon>Bacillati</taxon>
        <taxon>Bacillota</taxon>
        <taxon>Erysipelotrichia</taxon>
        <taxon>Erysipelotrichales</taxon>
        <taxon>Erysipelotrichaceae</taxon>
        <taxon>Intestinibaculum</taxon>
    </lineage>
</organism>
<reference evidence="2 3" key="1">
    <citation type="submission" date="2018-11" db="EMBL/GenBank/DDBJ databases">
        <title>Novel Erysipelotrichaceae bacterium isolated from small intestine of a swine.</title>
        <authorList>
            <person name="Kim J.S."/>
            <person name="Choe H."/>
            <person name="Lee Y.R."/>
            <person name="Kim K.M."/>
            <person name="Park D.S."/>
        </authorList>
    </citation>
    <scope>NUCLEOTIDE SEQUENCE [LARGE SCALE GENOMIC DNA]</scope>
    <source>
        <strain evidence="2 3">SG0102</strain>
    </source>
</reference>
<dbReference type="RefSeq" id="WP_125119781.1">
    <property type="nucleotide sequence ID" value="NZ_AP019309.1"/>
</dbReference>
<dbReference type="AlphaFoldDB" id="A0A3G9J7H3"/>
<keyword evidence="1" id="KW-0472">Membrane</keyword>